<dbReference type="OrthoDB" id="443318at2759"/>
<comment type="similarity">
    <text evidence="1 2">Belongs to the peptidase S10 family.</text>
</comment>
<keyword evidence="2" id="KW-0378">Hydrolase</keyword>
<keyword evidence="2" id="KW-0645">Protease</keyword>
<dbReference type="EMBL" id="JABAHT010000178">
    <property type="protein sequence ID" value="KAF4662090.1"/>
    <property type="molecule type" value="Genomic_DNA"/>
</dbReference>
<dbReference type="EC" id="3.4.16.-" evidence="2"/>
<dbReference type="PRINTS" id="PR00724">
    <property type="entry name" value="CRBOXYPTASEC"/>
</dbReference>
<keyword evidence="2" id="KW-0732">Signal</keyword>
<evidence type="ECO:0000256" key="2">
    <source>
        <dbReference type="RuleBase" id="RU361156"/>
    </source>
</evidence>
<dbReference type="AlphaFoldDB" id="A0A7J6LSZ7"/>
<dbReference type="SUPFAM" id="SSF53474">
    <property type="entry name" value="alpha/beta-Hydrolases"/>
    <property type="match status" value="1"/>
</dbReference>
<feature type="chain" id="PRO_5029934210" description="Carboxypeptidase" evidence="2">
    <location>
        <begin position="21"/>
        <end position="474"/>
    </location>
</feature>
<dbReference type="Pfam" id="PF00450">
    <property type="entry name" value="Peptidase_S10"/>
    <property type="match status" value="1"/>
</dbReference>
<dbReference type="InterPro" id="IPR018202">
    <property type="entry name" value="Ser_caboxypep_ser_AS"/>
</dbReference>
<dbReference type="InterPro" id="IPR029058">
    <property type="entry name" value="AB_hydrolase_fold"/>
</dbReference>
<gene>
    <name evidence="3" type="ORF">FOZ61_002721</name>
</gene>
<sequence>MSSVFIRTLLASLTLFSVLGLPVDLSKISNDTDVRKIESDAGMVTIDPKYNSSMFYWYFSPVNASLEPNDDTPLIMWIQGGPGASGFIGNFFEVGPLNLVDNTTLARRNITWANNYHMIFVDSPVGTGYSYTDSDYGYANDTEVDVTKQLYTFLTKFYDDIKPELKSNPLFLVGESYAGHYIPAFGKYLFEHPIKGTRFGGVAIGDGLTFPAFQVAAKPDVAYYFDLIGPDRLAEARRLGEEGKRLALQGKWVEASQARDKLEALMTDQSGGVNLYDIRSTDDYSWQDERLQYFLNLPQVKETLHVPSSRSYGTVDAVGEHMSADIMKPMVHCLPPLLNANITVMLYEGQMDSKDGLISTEAWIPEMIWDGMDEYAMSSRAVWKGADASNLEEAVYGYERQAGPFSHYSVRNAGHMVPMNQPEAAMNLIDRFINGALLSLNVTQNDSTNSSSSEESSAWLPEYPEETYNYVEWN</sequence>
<dbReference type="PROSITE" id="PS00131">
    <property type="entry name" value="CARBOXYPEPT_SER_SER"/>
    <property type="match status" value="1"/>
</dbReference>
<evidence type="ECO:0000256" key="1">
    <source>
        <dbReference type="ARBA" id="ARBA00009431"/>
    </source>
</evidence>
<evidence type="ECO:0000313" key="3">
    <source>
        <dbReference type="EMBL" id="KAF4662090.1"/>
    </source>
</evidence>
<dbReference type="Proteomes" id="UP000570595">
    <property type="component" value="Unassembled WGS sequence"/>
</dbReference>
<proteinExistence type="inferred from homology"/>
<evidence type="ECO:0000313" key="4">
    <source>
        <dbReference type="Proteomes" id="UP000570595"/>
    </source>
</evidence>
<organism evidence="3 4">
    <name type="scientific">Perkinsus olseni</name>
    <name type="common">Perkinsus atlanticus</name>
    <dbReference type="NCBI Taxonomy" id="32597"/>
    <lineage>
        <taxon>Eukaryota</taxon>
        <taxon>Sar</taxon>
        <taxon>Alveolata</taxon>
        <taxon>Perkinsozoa</taxon>
        <taxon>Perkinsea</taxon>
        <taxon>Perkinsida</taxon>
        <taxon>Perkinsidae</taxon>
        <taxon>Perkinsus</taxon>
    </lineage>
</organism>
<accession>A0A7J6LSZ7</accession>
<feature type="signal peptide" evidence="2">
    <location>
        <begin position="1"/>
        <end position="20"/>
    </location>
</feature>
<dbReference type="PANTHER" id="PTHR11802:SF449">
    <property type="entry name" value="CARBOXYPEPTIDASE"/>
    <property type="match status" value="1"/>
</dbReference>
<protein>
    <recommendedName>
        <fullName evidence="2">Carboxypeptidase</fullName>
        <ecNumber evidence="2">3.4.16.-</ecNumber>
    </recommendedName>
</protein>
<keyword evidence="2" id="KW-0121">Carboxypeptidase</keyword>
<name>A0A7J6LSZ7_PEROL</name>
<reference evidence="3 4" key="1">
    <citation type="submission" date="2020-04" db="EMBL/GenBank/DDBJ databases">
        <title>Perkinsus olseni comparative genomics.</title>
        <authorList>
            <person name="Bogema D.R."/>
        </authorList>
    </citation>
    <scope>NUCLEOTIDE SEQUENCE [LARGE SCALE GENOMIC DNA]</scope>
    <source>
        <strain evidence="3">ATCC PRA-179</strain>
    </source>
</reference>
<dbReference type="GO" id="GO:0004185">
    <property type="term" value="F:serine-type carboxypeptidase activity"/>
    <property type="evidence" value="ECO:0007669"/>
    <property type="project" value="UniProtKB-UniRule"/>
</dbReference>
<dbReference type="Gene3D" id="3.40.50.1820">
    <property type="entry name" value="alpha/beta hydrolase"/>
    <property type="match status" value="1"/>
</dbReference>
<comment type="caution">
    <text evidence="3">The sequence shown here is derived from an EMBL/GenBank/DDBJ whole genome shotgun (WGS) entry which is preliminary data.</text>
</comment>
<dbReference type="GO" id="GO:0006508">
    <property type="term" value="P:proteolysis"/>
    <property type="evidence" value="ECO:0007669"/>
    <property type="project" value="UniProtKB-KW"/>
</dbReference>
<dbReference type="InterPro" id="IPR001563">
    <property type="entry name" value="Peptidase_S10"/>
</dbReference>
<dbReference type="PANTHER" id="PTHR11802">
    <property type="entry name" value="SERINE PROTEASE FAMILY S10 SERINE CARBOXYPEPTIDASE"/>
    <property type="match status" value="1"/>
</dbReference>